<reference evidence="8 11" key="3">
    <citation type="journal article" date="2019" name="Nat. Med.">
        <title>A library of human gut bacterial isolates paired with longitudinal multiomics data enables mechanistic microbiome research.</title>
        <authorList>
            <person name="Poyet M."/>
            <person name="Groussin M."/>
            <person name="Gibbons S.M."/>
            <person name="Avila-Pacheco J."/>
            <person name="Jiang X."/>
            <person name="Kearney S.M."/>
            <person name="Perrotta A.R."/>
            <person name="Berdy B."/>
            <person name="Zhao S."/>
            <person name="Lieberman T.D."/>
            <person name="Swanson P.K."/>
            <person name="Smith M."/>
            <person name="Roesemann S."/>
            <person name="Alexander J.E."/>
            <person name="Rich S.A."/>
            <person name="Livny J."/>
            <person name="Vlamakis H."/>
            <person name="Clish C."/>
            <person name="Bullock K."/>
            <person name="Deik A."/>
            <person name="Scott J."/>
            <person name="Pierce K.A."/>
            <person name="Xavier R.J."/>
            <person name="Alm E.J."/>
        </authorList>
    </citation>
    <scope>NUCLEOTIDE SEQUENCE [LARGE SCALE GENOMIC DNA]</scope>
    <source>
        <strain evidence="8 11">BIOML-A2</strain>
    </source>
</reference>
<dbReference type="Proteomes" id="UP000474718">
    <property type="component" value="Unassembled WGS sequence"/>
</dbReference>
<reference evidence="10" key="2">
    <citation type="submission" date="2016-11" db="EMBL/GenBank/DDBJ databases">
        <authorList>
            <person name="Jaros S."/>
            <person name="Januszkiewicz K."/>
            <person name="Wedrychowicz H."/>
        </authorList>
    </citation>
    <scope>NUCLEOTIDE SEQUENCE [LARGE SCALE GENOMIC DNA]</scope>
    <source>
        <strain evidence="10">DSM 4029</strain>
    </source>
</reference>
<proteinExistence type="inferred from homology"/>
<evidence type="ECO:0000256" key="4">
    <source>
        <dbReference type="ARBA" id="ARBA00032089"/>
    </source>
</evidence>
<evidence type="ECO:0000313" key="9">
    <source>
        <dbReference type="EMBL" id="SHG03616.1"/>
    </source>
</evidence>
<dbReference type="InterPro" id="IPR007221">
    <property type="entry name" value="MreC"/>
</dbReference>
<organism evidence="9 10">
    <name type="scientific">Bittarella massiliensis</name>
    <name type="common">ex Durand et al. 2017</name>
    <dbReference type="NCBI Taxonomy" id="1720313"/>
    <lineage>
        <taxon>Bacteria</taxon>
        <taxon>Bacillati</taxon>
        <taxon>Bacillota</taxon>
        <taxon>Clostridia</taxon>
        <taxon>Eubacteriales</taxon>
        <taxon>Oscillospiraceae</taxon>
        <taxon>Bittarella (ex Durand et al. 2017)</taxon>
    </lineage>
</organism>
<dbReference type="PANTHER" id="PTHR34138">
    <property type="entry name" value="CELL SHAPE-DETERMINING PROTEIN MREC"/>
    <property type="match status" value="1"/>
</dbReference>
<evidence type="ECO:0000256" key="6">
    <source>
        <dbReference type="SAM" id="Coils"/>
    </source>
</evidence>
<dbReference type="GO" id="GO:0008360">
    <property type="term" value="P:regulation of cell shape"/>
    <property type="evidence" value="ECO:0007669"/>
    <property type="project" value="UniProtKB-KW"/>
</dbReference>
<reference evidence="9" key="1">
    <citation type="submission" date="2016-11" db="EMBL/GenBank/DDBJ databases">
        <authorList>
            <person name="Varghese N."/>
            <person name="Submissions S."/>
        </authorList>
    </citation>
    <scope>NUCLEOTIDE SEQUENCE</scope>
    <source>
        <strain evidence="9">DSM 4029</strain>
    </source>
</reference>
<evidence type="ECO:0000256" key="2">
    <source>
        <dbReference type="ARBA" id="ARBA00013855"/>
    </source>
</evidence>
<keyword evidence="6" id="KW-0175">Coiled coil</keyword>
<evidence type="ECO:0000256" key="3">
    <source>
        <dbReference type="ARBA" id="ARBA00022960"/>
    </source>
</evidence>
<dbReference type="Gene3D" id="2.40.10.340">
    <property type="entry name" value="Rod shape-determining protein MreC, domain 1"/>
    <property type="match status" value="1"/>
</dbReference>
<dbReference type="InterPro" id="IPR042175">
    <property type="entry name" value="Cell/Rod_MreC_2"/>
</dbReference>
<dbReference type="PIRSF" id="PIRSF038471">
    <property type="entry name" value="MreC"/>
    <property type="match status" value="1"/>
</dbReference>
<dbReference type="InterPro" id="IPR055342">
    <property type="entry name" value="MreC_beta-barrel_core"/>
</dbReference>
<keyword evidence="3 5" id="KW-0133">Cell shape</keyword>
<dbReference type="GO" id="GO:0005886">
    <property type="term" value="C:plasma membrane"/>
    <property type="evidence" value="ECO:0007669"/>
    <property type="project" value="TreeGrafter"/>
</dbReference>
<dbReference type="Pfam" id="PF04085">
    <property type="entry name" value="MreC"/>
    <property type="match status" value="1"/>
</dbReference>
<protein>
    <recommendedName>
        <fullName evidence="2 5">Cell shape-determining protein MreC</fullName>
    </recommendedName>
    <alternativeName>
        <fullName evidence="4 5">Cell shape protein MreC</fullName>
    </alternativeName>
</protein>
<dbReference type="PANTHER" id="PTHR34138:SF1">
    <property type="entry name" value="CELL SHAPE-DETERMINING PROTEIN MREC"/>
    <property type="match status" value="1"/>
</dbReference>
<dbReference type="NCBIfam" id="TIGR00219">
    <property type="entry name" value="mreC"/>
    <property type="match status" value="1"/>
</dbReference>
<comment type="similarity">
    <text evidence="1 5">Belongs to the MreC family.</text>
</comment>
<dbReference type="InterPro" id="IPR042177">
    <property type="entry name" value="Cell/Rod_1"/>
</dbReference>
<evidence type="ECO:0000313" key="10">
    <source>
        <dbReference type="Proteomes" id="UP000184089"/>
    </source>
</evidence>
<keyword evidence="11" id="KW-1185">Reference proteome</keyword>
<comment type="caution">
    <text evidence="9">The sequence shown here is derived from an EMBL/GenBank/DDBJ whole genome shotgun (WGS) entry which is preliminary data.</text>
</comment>
<sequence length="275" mass="29840">MRDFFKTTRFKVILCVLALLLGFMIQAAYSGTLSSVASKAIGFVSTPFQAVSSAVTGWFGGFFDRLTLADELLEENTQLQQQVRQLQGQLADLDRYKSENETYREMLQIQEEHPTFEMEAASVIARDSSSRFYSFKIDRGSDQGIALQDPVITQAGMVGIISEVGPNYAVVTTLLDPAFKVGATATASRDPGMVEGDVALAQEGKTKLRYLAPTSEVKEGELVMSSDLGGTYPADLLIGTVLEVQMESSGISKYAVVQPAVDPSEVTSVMVVKAY</sequence>
<gene>
    <name evidence="8" type="primary">mreC</name>
    <name evidence="8" type="ORF">GT747_12705</name>
    <name evidence="9" type="ORF">SAMN05444424_1233</name>
</gene>
<evidence type="ECO:0000256" key="5">
    <source>
        <dbReference type="PIRNR" id="PIRNR038471"/>
    </source>
</evidence>
<evidence type="ECO:0000313" key="8">
    <source>
        <dbReference type="EMBL" id="MZL70610.1"/>
    </source>
</evidence>
<dbReference type="Proteomes" id="UP000184089">
    <property type="component" value="Unassembled WGS sequence"/>
</dbReference>
<dbReference type="RefSeq" id="WP_021658301.1">
    <property type="nucleotide sequence ID" value="NZ_FQVY01000002.1"/>
</dbReference>
<evidence type="ECO:0000259" key="7">
    <source>
        <dbReference type="Pfam" id="PF04085"/>
    </source>
</evidence>
<feature type="coiled-coil region" evidence="6">
    <location>
        <begin position="69"/>
        <end position="113"/>
    </location>
</feature>
<name>A0AAQ1RVP5_9FIRM</name>
<dbReference type="EMBL" id="WWVX01000009">
    <property type="protein sequence ID" value="MZL70610.1"/>
    <property type="molecule type" value="Genomic_DNA"/>
</dbReference>
<accession>A0AAQ1RVP5</accession>
<evidence type="ECO:0000313" key="11">
    <source>
        <dbReference type="Proteomes" id="UP000474718"/>
    </source>
</evidence>
<comment type="function">
    <text evidence="5">Involved in formation and maintenance of cell shape.</text>
</comment>
<evidence type="ECO:0000256" key="1">
    <source>
        <dbReference type="ARBA" id="ARBA00009369"/>
    </source>
</evidence>
<dbReference type="Gene3D" id="2.40.10.350">
    <property type="entry name" value="Rod shape-determining protein MreC, domain 2"/>
    <property type="match status" value="1"/>
</dbReference>
<feature type="domain" description="Rod shape-determining protein MreC beta-barrel core" evidence="7">
    <location>
        <begin position="123"/>
        <end position="273"/>
    </location>
</feature>
<dbReference type="AlphaFoldDB" id="A0AAQ1RVP5"/>
<dbReference type="EMBL" id="FQVY01000002">
    <property type="protein sequence ID" value="SHG03616.1"/>
    <property type="molecule type" value="Genomic_DNA"/>
</dbReference>